<evidence type="ECO:0000256" key="1">
    <source>
        <dbReference type="SAM" id="Phobius"/>
    </source>
</evidence>
<feature type="domain" description="PKD" evidence="2">
    <location>
        <begin position="523"/>
        <end position="573"/>
    </location>
</feature>
<keyword evidence="1" id="KW-1133">Transmembrane helix</keyword>
<dbReference type="PROSITE" id="PS50093">
    <property type="entry name" value="PKD"/>
    <property type="match status" value="1"/>
</dbReference>
<dbReference type="PANTHER" id="PTHR42754">
    <property type="entry name" value="ENDOGLUCANASE"/>
    <property type="match status" value="1"/>
</dbReference>
<evidence type="ECO:0000313" key="4">
    <source>
        <dbReference type="Proteomes" id="UP000036458"/>
    </source>
</evidence>
<dbReference type="InterPro" id="IPR013783">
    <property type="entry name" value="Ig-like_fold"/>
</dbReference>
<evidence type="ECO:0000259" key="2">
    <source>
        <dbReference type="PROSITE" id="PS50093"/>
    </source>
</evidence>
<dbReference type="AlphaFoldDB" id="A0A0H4VLE3"/>
<name>A0A0H4VLE3_9BACT</name>
<dbReference type="Gene3D" id="2.60.40.10">
    <property type="entry name" value="Immunoglobulins"/>
    <property type="match status" value="1"/>
</dbReference>
<reference evidence="3 4" key="1">
    <citation type="submission" date="2015-01" db="EMBL/GenBank/DDBJ databases">
        <title>Rufibacter sp./DG31D/ whole genome sequencing.</title>
        <authorList>
            <person name="Kim M.K."/>
            <person name="Srinivasan S."/>
            <person name="Lee J.-J."/>
        </authorList>
    </citation>
    <scope>NUCLEOTIDE SEQUENCE [LARGE SCALE GENOMIC DNA]</scope>
    <source>
        <strain evidence="3 4">DG31D</strain>
    </source>
</reference>
<dbReference type="EMBL" id="CP010777">
    <property type="protein sequence ID" value="AKQ44732.1"/>
    <property type="molecule type" value="Genomic_DNA"/>
</dbReference>
<organism evidence="3 4">
    <name type="scientific">Rufibacter radiotolerans</name>
    <dbReference type="NCBI Taxonomy" id="1379910"/>
    <lineage>
        <taxon>Bacteria</taxon>
        <taxon>Pseudomonadati</taxon>
        <taxon>Bacteroidota</taxon>
        <taxon>Cytophagia</taxon>
        <taxon>Cytophagales</taxon>
        <taxon>Hymenobacteraceae</taxon>
        <taxon>Rufibacter</taxon>
    </lineage>
</organism>
<dbReference type="PANTHER" id="PTHR42754:SF1">
    <property type="entry name" value="LIPOPROTEIN"/>
    <property type="match status" value="1"/>
</dbReference>
<dbReference type="InterPro" id="IPR022409">
    <property type="entry name" value="PKD/Chitinase_dom"/>
</dbReference>
<keyword evidence="1" id="KW-0812">Transmembrane</keyword>
<feature type="transmembrane region" description="Helical" evidence="1">
    <location>
        <begin position="20"/>
        <end position="39"/>
    </location>
</feature>
<dbReference type="CDD" id="cd00146">
    <property type="entry name" value="PKD"/>
    <property type="match status" value="1"/>
</dbReference>
<accession>A0A0H4VLE3</accession>
<evidence type="ECO:0000313" key="3">
    <source>
        <dbReference type="EMBL" id="AKQ44732.1"/>
    </source>
</evidence>
<dbReference type="NCBIfam" id="TIGR04183">
    <property type="entry name" value="Por_Secre_tail"/>
    <property type="match status" value="1"/>
</dbReference>
<dbReference type="RefSeq" id="WP_048919524.1">
    <property type="nucleotide sequence ID" value="NZ_CP010777.1"/>
</dbReference>
<dbReference type="Proteomes" id="UP000036458">
    <property type="component" value="Chromosome"/>
</dbReference>
<dbReference type="SMART" id="SM00089">
    <property type="entry name" value="PKD"/>
    <property type="match status" value="1"/>
</dbReference>
<proteinExistence type="predicted"/>
<keyword evidence="4" id="KW-1185">Reference proteome</keyword>
<keyword evidence="1" id="KW-0472">Membrane</keyword>
<dbReference type="KEGG" id="ruf:TH63_02395"/>
<sequence length="712" mass="75670">MVTNLSLTKGNSFFSLKPFTVLWVLSLLPCFFLFSSLALGQVKQWDKTYGGAGNDELEHLQHTQDGGYILGGTTYSGISGTKTQASRGGADYWIVKIDAAGNKQWDFNFGGSGRDELAAVQQTSDGGYILGGLSESPISGDKTTARVGSIGTDYWVIKLNADGLKQWDVTVGGTSTDVLEDLIQTSDGGYFLGGWSSSGVGEDKTEPSRGGIDYWVVKLSATGVKLWDKTFGGNAQDILHTVLQTTDGGYLLGGGSVSPVSGDKTDPQKRFCDDECEFDFWLVKINATGGKEWDRTIGGEGGGESGESLIDMVPTTDGGFLLGGSSDSQASYDKTEPNKSSYSDSRDYWVVKINATGVIQWDRTLGGDGDERLGALLATTDGGFLVGGRSNSDVSDDKTEPRRDNDVNAGDYWVVKINAMGTKLWDKTFGGSKDDVLTSLANSGDGGYLLGGSSDSPVSGDKTQPNLGGYDYWAVKMSEAACTTPTPAIALTPTSSTYTGGDPSQIYLGYGPQSVTLTASGGTTYSWSPAMGLNSTNTATTTFSPTLPGTYTFTVTAANGSCTATASVTITVTDVRCGPMDSKVMVCHNGKSLCVSSLAVKAHLEHHPEDKLGDCEAPDGLPTQRPFLASLHAYPNPFTTSVTLAFTFPQAQEYTLEIYSSTGTLMKRWPSAKAKANEQVLLTWAPTQAENGFYMVRLFTKHGAQTLLLLRQ</sequence>
<gene>
    <name evidence="3" type="ORF">TH63_02395</name>
</gene>
<dbReference type="OrthoDB" id="5377264at2"/>
<dbReference type="InterPro" id="IPR000601">
    <property type="entry name" value="PKD_dom"/>
</dbReference>
<protein>
    <recommendedName>
        <fullName evidence="2">PKD domain-containing protein</fullName>
    </recommendedName>
</protein>
<dbReference type="PATRIC" id="fig|1379910.4.peg.514"/>
<dbReference type="InterPro" id="IPR026444">
    <property type="entry name" value="Secre_tail"/>
</dbReference>